<comment type="similarity">
    <text evidence="3">Belongs to the nucleoporin NSP1/NUP62 family.</text>
</comment>
<keyword evidence="6" id="KW-0653">Protein transport</keyword>
<evidence type="ECO:0000256" key="7">
    <source>
        <dbReference type="ARBA" id="ARBA00023010"/>
    </source>
</evidence>
<name>A0A9P6RIQ7_9FUNG</name>
<evidence type="ECO:0000256" key="9">
    <source>
        <dbReference type="ARBA" id="ARBA00023242"/>
    </source>
</evidence>
<keyword evidence="9" id="KW-0539">Nucleus</keyword>
<feature type="compositionally biased region" description="Polar residues" evidence="13">
    <location>
        <begin position="301"/>
        <end position="315"/>
    </location>
</feature>
<dbReference type="InterPro" id="IPR007758">
    <property type="entry name" value="Nucleoporin_NSP1_C"/>
</dbReference>
<feature type="region of interest" description="Disordered" evidence="13">
    <location>
        <begin position="114"/>
        <end position="133"/>
    </location>
</feature>
<keyword evidence="4" id="KW-0813">Transport</keyword>
<dbReference type="Pfam" id="PF05064">
    <property type="entry name" value="Nsp1_C"/>
    <property type="match status" value="1"/>
</dbReference>
<dbReference type="Proteomes" id="UP000738325">
    <property type="component" value="Unassembled WGS sequence"/>
</dbReference>
<dbReference type="GO" id="GO:0006606">
    <property type="term" value="P:protein import into nucleus"/>
    <property type="evidence" value="ECO:0007669"/>
    <property type="project" value="TreeGrafter"/>
</dbReference>
<evidence type="ECO:0000256" key="3">
    <source>
        <dbReference type="ARBA" id="ARBA00005911"/>
    </source>
</evidence>
<dbReference type="InterPro" id="IPR025574">
    <property type="entry name" value="Nucleoporin_FG_rpt"/>
</dbReference>
<evidence type="ECO:0000256" key="10">
    <source>
        <dbReference type="ARBA" id="ARBA00068864"/>
    </source>
</evidence>
<dbReference type="GO" id="GO:0051028">
    <property type="term" value="P:mRNA transport"/>
    <property type="evidence" value="ECO:0007669"/>
    <property type="project" value="UniProtKB-KW"/>
</dbReference>
<evidence type="ECO:0000256" key="6">
    <source>
        <dbReference type="ARBA" id="ARBA00022927"/>
    </source>
</evidence>
<sequence length="486" mass="47042">MVGAPAGGGFGSTAGGTNNLFGAKPATSTPTASFGFGSTPASTGFGAPASTGFGAPASTGFGAAASGAPSMFGGASAPAATASPFGAPAPTTSAPGAGLFGGSTPAAGGFGGFGAPATSAPSPSPLSFGGTPASSAAAAAAPSPFGATSAAPSFGAPTAGSTSLFGGAKPTTPAGGLFGATSAAPATTAATASPFGSSLNIGSSAAPAAASLFGAGAKPAGPTGLTIGVSSGAGSASSLFAPKPAAPSFGSTLASTTTTSAPAPAFGLSIGGGTTPASSGGALSLGATSAPGFSLGAAPAASSSITPGATSLTTKPQDDSSSKIAVPPTPSALRNKSMDEIVQQWSKQLEEHTKAFREQAKKISEWDGKLFKNGDQISKLYQTTVKTEETQRTIDQNLDYIDAQQQELSGILDLYEEQVQKLFEKDATTAGVNASGLRPVDEQREQTYSLAENLNKQLDDMSLNLTSMIEDINQATPKTDGENSDP</sequence>
<reference evidence="15" key="1">
    <citation type="journal article" date="2020" name="Fungal Divers.">
        <title>Resolving the Mortierellaceae phylogeny through synthesis of multi-gene phylogenetics and phylogenomics.</title>
        <authorList>
            <person name="Vandepol N."/>
            <person name="Liber J."/>
            <person name="Desiro A."/>
            <person name="Na H."/>
            <person name="Kennedy M."/>
            <person name="Barry K."/>
            <person name="Grigoriev I.V."/>
            <person name="Miller A.N."/>
            <person name="O'Donnell K."/>
            <person name="Stajich J.E."/>
            <person name="Bonito G."/>
        </authorList>
    </citation>
    <scope>NUCLEOTIDE SEQUENCE</scope>
    <source>
        <strain evidence="15">REB-010B</strain>
    </source>
</reference>
<evidence type="ECO:0000259" key="14">
    <source>
        <dbReference type="Pfam" id="PF05064"/>
    </source>
</evidence>
<evidence type="ECO:0000256" key="11">
    <source>
        <dbReference type="ARBA" id="ARBA00078941"/>
    </source>
</evidence>
<evidence type="ECO:0000256" key="4">
    <source>
        <dbReference type="ARBA" id="ARBA00022448"/>
    </source>
</evidence>
<feature type="region of interest" description="Disordered" evidence="13">
    <location>
        <begin position="296"/>
        <end position="332"/>
    </location>
</feature>
<keyword evidence="5" id="KW-0509">mRNA transport</keyword>
<feature type="non-terminal residue" evidence="15">
    <location>
        <position position="1"/>
    </location>
</feature>
<proteinExistence type="inferred from homology"/>
<dbReference type="InterPro" id="IPR026010">
    <property type="entry name" value="NSP1/NUP62"/>
</dbReference>
<protein>
    <recommendedName>
        <fullName evidence="10">Nucleoporin NSP1</fullName>
    </recommendedName>
    <alternativeName>
        <fullName evidence="11">Nuclear pore protein NSP1</fullName>
    </alternativeName>
    <alternativeName>
        <fullName evidence="12">Nucleoskeletal-like protein</fullName>
    </alternativeName>
</protein>
<dbReference type="PANTHER" id="PTHR12084:SF0">
    <property type="entry name" value="NUCLEAR PORE GLYCOPROTEIN P62"/>
    <property type="match status" value="1"/>
</dbReference>
<dbReference type="AlphaFoldDB" id="A0A9P6RIQ7"/>
<evidence type="ECO:0000256" key="1">
    <source>
        <dbReference type="ARBA" id="ARBA00004567"/>
    </source>
</evidence>
<dbReference type="GO" id="GO:0031965">
    <property type="term" value="C:nuclear membrane"/>
    <property type="evidence" value="ECO:0007669"/>
    <property type="project" value="UniProtKB-SubCell"/>
</dbReference>
<dbReference type="GO" id="GO:0017056">
    <property type="term" value="F:structural constituent of nuclear pore"/>
    <property type="evidence" value="ECO:0007669"/>
    <property type="project" value="InterPro"/>
</dbReference>
<dbReference type="Pfam" id="PF13634">
    <property type="entry name" value="Nucleoporin_FG"/>
    <property type="match status" value="2"/>
</dbReference>
<feature type="compositionally biased region" description="Low complexity" evidence="13">
    <location>
        <begin position="115"/>
        <end position="133"/>
    </location>
</feature>
<organism evidence="15 16">
    <name type="scientific">Dissophora globulifera</name>
    <dbReference type="NCBI Taxonomy" id="979702"/>
    <lineage>
        <taxon>Eukaryota</taxon>
        <taxon>Fungi</taxon>
        <taxon>Fungi incertae sedis</taxon>
        <taxon>Mucoromycota</taxon>
        <taxon>Mortierellomycotina</taxon>
        <taxon>Mortierellomycetes</taxon>
        <taxon>Mortierellales</taxon>
        <taxon>Mortierellaceae</taxon>
        <taxon>Dissophora</taxon>
    </lineage>
</organism>
<evidence type="ECO:0000256" key="8">
    <source>
        <dbReference type="ARBA" id="ARBA00023132"/>
    </source>
</evidence>
<comment type="subcellular location">
    <subcellularLocation>
        <location evidence="2">Nucleus membrane</location>
        <topology evidence="2">Peripheral membrane protein</topology>
        <orientation evidence="2">Nucleoplasmic side</orientation>
    </subcellularLocation>
    <subcellularLocation>
        <location evidence="1">Nucleus</location>
        <location evidence="1">Nuclear pore complex</location>
    </subcellularLocation>
</comment>
<comment type="caution">
    <text evidence="15">The sequence shown here is derived from an EMBL/GenBank/DDBJ whole genome shotgun (WGS) entry which is preliminary data.</text>
</comment>
<evidence type="ECO:0000313" key="16">
    <source>
        <dbReference type="Proteomes" id="UP000738325"/>
    </source>
</evidence>
<dbReference type="GO" id="GO:0044613">
    <property type="term" value="C:nuclear pore central transport channel"/>
    <property type="evidence" value="ECO:0007669"/>
    <property type="project" value="TreeGrafter"/>
</dbReference>
<keyword evidence="7" id="KW-0811">Translocation</keyword>
<dbReference type="GO" id="GO:0006405">
    <property type="term" value="P:RNA export from nucleus"/>
    <property type="evidence" value="ECO:0007669"/>
    <property type="project" value="TreeGrafter"/>
</dbReference>
<keyword evidence="8" id="KW-0906">Nuclear pore complex</keyword>
<feature type="domain" description="Nucleoporin NSP1-like C-terminal" evidence="14">
    <location>
        <begin position="326"/>
        <end position="428"/>
    </location>
</feature>
<evidence type="ECO:0000256" key="13">
    <source>
        <dbReference type="SAM" id="MobiDB-lite"/>
    </source>
</evidence>
<evidence type="ECO:0000256" key="2">
    <source>
        <dbReference type="ARBA" id="ARBA00004620"/>
    </source>
</evidence>
<dbReference type="FunFam" id="1.20.5.170:FF:000040">
    <property type="entry name" value="Nuclear pore glycoprotein p62"/>
    <property type="match status" value="1"/>
</dbReference>
<keyword evidence="16" id="KW-1185">Reference proteome</keyword>
<evidence type="ECO:0000313" key="15">
    <source>
        <dbReference type="EMBL" id="KAG0321171.1"/>
    </source>
</evidence>
<dbReference type="EMBL" id="JAAAIP010000253">
    <property type="protein sequence ID" value="KAG0321171.1"/>
    <property type="molecule type" value="Genomic_DNA"/>
</dbReference>
<evidence type="ECO:0000256" key="12">
    <source>
        <dbReference type="ARBA" id="ARBA00081079"/>
    </source>
</evidence>
<dbReference type="GO" id="GO:0005543">
    <property type="term" value="F:phospholipid binding"/>
    <property type="evidence" value="ECO:0007669"/>
    <property type="project" value="TreeGrafter"/>
</dbReference>
<evidence type="ECO:0000256" key="5">
    <source>
        <dbReference type="ARBA" id="ARBA00022816"/>
    </source>
</evidence>
<gene>
    <name evidence="15" type="primary">NSP1</name>
    <name evidence="15" type="ORF">BGZ99_004072</name>
</gene>
<accession>A0A9P6RIQ7</accession>
<dbReference type="OrthoDB" id="344345at2759"/>
<dbReference type="PANTHER" id="PTHR12084">
    <property type="entry name" value="NUCLEAR PORE GLYCOPROTEIN P62-RELATED"/>
    <property type="match status" value="1"/>
</dbReference>
<dbReference type="Gene3D" id="1.20.5.170">
    <property type="match status" value="1"/>
</dbReference>